<comment type="caution">
    <text evidence="2">The sequence shown here is derived from an EMBL/GenBank/DDBJ whole genome shotgun (WGS) entry which is preliminary data.</text>
</comment>
<sequence>MMKTFMNSSLACDILGWVSSRLGLHLVPTSKPHYRLICFVIDEIISIPCGLFSLAAMSWMLSDVFAKAVAALFGLTIVVKMVLLYFGGIESL</sequence>
<name>A0A565CT58_9BRAS</name>
<keyword evidence="3" id="KW-1185">Reference proteome</keyword>
<evidence type="ECO:0000256" key="1">
    <source>
        <dbReference type="SAM" id="Phobius"/>
    </source>
</evidence>
<keyword evidence="1" id="KW-0812">Transmembrane</keyword>
<evidence type="ECO:0000313" key="3">
    <source>
        <dbReference type="Proteomes" id="UP000489600"/>
    </source>
</evidence>
<evidence type="ECO:0000313" key="2">
    <source>
        <dbReference type="EMBL" id="VVB16772.1"/>
    </source>
</evidence>
<reference evidence="2" key="1">
    <citation type="submission" date="2019-07" db="EMBL/GenBank/DDBJ databases">
        <authorList>
            <person name="Dittberner H."/>
        </authorList>
    </citation>
    <scope>NUCLEOTIDE SEQUENCE [LARGE SCALE GENOMIC DNA]</scope>
</reference>
<feature type="transmembrane region" description="Helical" evidence="1">
    <location>
        <begin position="33"/>
        <end position="57"/>
    </location>
</feature>
<organism evidence="2 3">
    <name type="scientific">Arabis nemorensis</name>
    <dbReference type="NCBI Taxonomy" id="586526"/>
    <lineage>
        <taxon>Eukaryota</taxon>
        <taxon>Viridiplantae</taxon>
        <taxon>Streptophyta</taxon>
        <taxon>Embryophyta</taxon>
        <taxon>Tracheophyta</taxon>
        <taxon>Spermatophyta</taxon>
        <taxon>Magnoliopsida</taxon>
        <taxon>eudicotyledons</taxon>
        <taxon>Gunneridae</taxon>
        <taxon>Pentapetalae</taxon>
        <taxon>rosids</taxon>
        <taxon>malvids</taxon>
        <taxon>Brassicales</taxon>
        <taxon>Brassicaceae</taxon>
        <taxon>Arabideae</taxon>
        <taxon>Arabis</taxon>
    </lineage>
</organism>
<dbReference type="EMBL" id="CABITT030000008">
    <property type="protein sequence ID" value="VVB16772.1"/>
    <property type="molecule type" value="Genomic_DNA"/>
</dbReference>
<protein>
    <submittedName>
        <fullName evidence="2">Uncharacterized protein</fullName>
    </submittedName>
</protein>
<keyword evidence="1" id="KW-1133">Transmembrane helix</keyword>
<accession>A0A565CT58</accession>
<gene>
    <name evidence="2" type="ORF">ANE_LOCUS27216</name>
</gene>
<feature type="transmembrane region" description="Helical" evidence="1">
    <location>
        <begin position="64"/>
        <end position="86"/>
    </location>
</feature>
<dbReference type="AlphaFoldDB" id="A0A565CT58"/>
<proteinExistence type="predicted"/>
<keyword evidence="1" id="KW-0472">Membrane</keyword>
<dbReference type="Proteomes" id="UP000489600">
    <property type="component" value="Unassembled WGS sequence"/>
</dbReference>